<keyword evidence="3" id="KW-1185">Reference proteome</keyword>
<gene>
    <name evidence="2" type="ORF">C731_1995</name>
</gene>
<dbReference type="eggNOG" id="ENOG5032BMG">
    <property type="taxonomic scope" value="Bacteria"/>
</dbReference>
<protein>
    <submittedName>
        <fullName evidence="2">Uncharacterized protein</fullName>
    </submittedName>
</protein>
<sequence length="114" mass="11272">MTPPGLLRTTQGAVSSVTGVLPPAPAPAPGASGSLAAGIPAGDQVTGPIATGISNLVAPPALALPDIPGLPVPLPNGIPMPTDLICEGTDWSTSRTPAAEIPAPAGDRRDRWED</sequence>
<name>K5BBH0_MYCHD</name>
<feature type="compositionally biased region" description="Low complexity" evidence="1">
    <location>
        <begin position="29"/>
        <end position="42"/>
    </location>
</feature>
<dbReference type="EMBL" id="AMRA01000051">
    <property type="protein sequence ID" value="EKF23975.1"/>
    <property type="molecule type" value="Genomic_DNA"/>
</dbReference>
<comment type="caution">
    <text evidence="2">The sequence shown here is derived from an EMBL/GenBank/DDBJ whole genome shotgun (WGS) entry which is preliminary data.</text>
</comment>
<feature type="region of interest" description="Disordered" evidence="1">
    <location>
        <begin position="85"/>
        <end position="114"/>
    </location>
</feature>
<dbReference type="PATRIC" id="fig|1122247.3.peg.1918"/>
<dbReference type="RefSeq" id="WP_005627076.1">
    <property type="nucleotide sequence ID" value="NZ_AMRA01000051.1"/>
</dbReference>
<organism evidence="2 3">
    <name type="scientific">Mycolicibacterium hassiacum (strain DSM 44199 / CIP 105218 / JCM 12690 / 3849)</name>
    <name type="common">Mycobacterium hassiacum</name>
    <dbReference type="NCBI Taxonomy" id="1122247"/>
    <lineage>
        <taxon>Bacteria</taxon>
        <taxon>Bacillati</taxon>
        <taxon>Actinomycetota</taxon>
        <taxon>Actinomycetes</taxon>
        <taxon>Mycobacteriales</taxon>
        <taxon>Mycobacteriaceae</taxon>
        <taxon>Mycolicibacterium</taxon>
    </lineage>
</organism>
<dbReference type="Proteomes" id="UP000006265">
    <property type="component" value="Unassembled WGS sequence"/>
</dbReference>
<feature type="compositionally biased region" description="Polar residues" evidence="1">
    <location>
        <begin position="8"/>
        <end position="18"/>
    </location>
</feature>
<reference evidence="2 3" key="1">
    <citation type="journal article" date="2012" name="J. Bacteriol.">
        <title>Genome sequence of Mycobacterium hassiacum DSM 44199, a rare source of heat-stable mycobacterial proteins.</title>
        <authorList>
            <person name="Tiago I."/>
            <person name="Maranha A."/>
            <person name="Mendes V."/>
            <person name="Alarico S."/>
            <person name="Moynihan P.J."/>
            <person name="Clarke A.J."/>
            <person name="Macedo-Ribeiro S."/>
            <person name="Pereira P.J."/>
            <person name="Empadinhas N."/>
        </authorList>
    </citation>
    <scope>NUCLEOTIDE SEQUENCE [LARGE SCALE GENOMIC DNA]</scope>
    <source>
        <strain evidence="3">DSM 44199 / CIP 105218 / JCM 12690 / 3849</strain>
    </source>
</reference>
<evidence type="ECO:0000256" key="1">
    <source>
        <dbReference type="SAM" id="MobiDB-lite"/>
    </source>
</evidence>
<dbReference type="AlphaFoldDB" id="K5BBH0"/>
<proteinExistence type="predicted"/>
<feature type="region of interest" description="Disordered" evidence="1">
    <location>
        <begin position="1"/>
        <end position="51"/>
    </location>
</feature>
<evidence type="ECO:0000313" key="3">
    <source>
        <dbReference type="Proteomes" id="UP000006265"/>
    </source>
</evidence>
<evidence type="ECO:0000313" key="2">
    <source>
        <dbReference type="EMBL" id="EKF23975.1"/>
    </source>
</evidence>
<accession>K5BBH0</accession>